<proteinExistence type="predicted"/>
<dbReference type="AlphaFoldDB" id="K2R6W7"/>
<dbReference type="Proteomes" id="UP000007129">
    <property type="component" value="Unassembled WGS sequence"/>
</dbReference>
<dbReference type="InParanoid" id="K2R6W7"/>
<comment type="caution">
    <text evidence="3">The sequence shown here is derived from an EMBL/GenBank/DDBJ whole genome shotgun (WGS) entry which is preliminary data.</text>
</comment>
<evidence type="ECO:0000313" key="4">
    <source>
        <dbReference type="Proteomes" id="UP000007129"/>
    </source>
</evidence>
<evidence type="ECO:0000313" key="3">
    <source>
        <dbReference type="EMBL" id="EKG18066.1"/>
    </source>
</evidence>
<feature type="compositionally biased region" description="Basic residues" evidence="1">
    <location>
        <begin position="97"/>
        <end position="131"/>
    </location>
</feature>
<protein>
    <submittedName>
        <fullName evidence="3">Uncharacterized protein</fullName>
    </submittedName>
</protein>
<dbReference type="EMBL" id="AHHD01000218">
    <property type="protein sequence ID" value="EKG18066.1"/>
    <property type="molecule type" value="Genomic_DNA"/>
</dbReference>
<dbReference type="HOGENOM" id="CLU_1652489_0_0_1"/>
<feature type="region of interest" description="Disordered" evidence="1">
    <location>
        <begin position="68"/>
        <end position="160"/>
    </location>
</feature>
<feature type="signal peptide" evidence="2">
    <location>
        <begin position="1"/>
        <end position="19"/>
    </location>
</feature>
<evidence type="ECO:0000256" key="1">
    <source>
        <dbReference type="SAM" id="MobiDB-lite"/>
    </source>
</evidence>
<keyword evidence="2" id="KW-0732">Signal</keyword>
<organism evidence="3 4">
    <name type="scientific">Macrophomina phaseolina (strain MS6)</name>
    <name type="common">Charcoal rot fungus</name>
    <dbReference type="NCBI Taxonomy" id="1126212"/>
    <lineage>
        <taxon>Eukaryota</taxon>
        <taxon>Fungi</taxon>
        <taxon>Dikarya</taxon>
        <taxon>Ascomycota</taxon>
        <taxon>Pezizomycotina</taxon>
        <taxon>Dothideomycetes</taxon>
        <taxon>Dothideomycetes incertae sedis</taxon>
        <taxon>Botryosphaeriales</taxon>
        <taxon>Botryosphaeriaceae</taxon>
        <taxon>Macrophomina</taxon>
    </lineage>
</organism>
<reference evidence="3 4" key="1">
    <citation type="journal article" date="2012" name="BMC Genomics">
        <title>Tools to kill: Genome of one of the most destructive plant pathogenic fungi Macrophomina phaseolina.</title>
        <authorList>
            <person name="Islam M.S."/>
            <person name="Haque M.S."/>
            <person name="Islam M.M."/>
            <person name="Emdad E.M."/>
            <person name="Halim A."/>
            <person name="Hossen Q.M.M."/>
            <person name="Hossain M.Z."/>
            <person name="Ahmed B."/>
            <person name="Rahim S."/>
            <person name="Rahman M.S."/>
            <person name="Alam M.M."/>
            <person name="Hou S."/>
            <person name="Wan X."/>
            <person name="Saito J.A."/>
            <person name="Alam M."/>
        </authorList>
    </citation>
    <scope>NUCLEOTIDE SEQUENCE [LARGE SCALE GENOMIC DNA]</scope>
    <source>
        <strain evidence="3 4">MS6</strain>
    </source>
</reference>
<sequence>MLSPTSALLLTTLSTLTSAHVGHPMPPHPSSQAANLTMPRSVHPHVAALSRLRRRQGPLLPLRRLRHAQCQPHLLPPLRRPHPAQHGPHRNQPASPARHRQRSRQRVQHRAAAHFPRARARRFLHGRHRHPREREPDGRPERDDPGRVEWGSGWWTVSGR</sequence>
<feature type="compositionally biased region" description="Basic residues" evidence="1">
    <location>
        <begin position="79"/>
        <end position="89"/>
    </location>
</feature>
<gene>
    <name evidence="3" type="ORF">MPH_04756</name>
</gene>
<feature type="chain" id="PRO_5003866462" evidence="2">
    <location>
        <begin position="20"/>
        <end position="160"/>
    </location>
</feature>
<name>K2R6W7_MACPH</name>
<feature type="compositionally biased region" description="Basic and acidic residues" evidence="1">
    <location>
        <begin position="132"/>
        <end position="147"/>
    </location>
</feature>
<evidence type="ECO:0000256" key="2">
    <source>
        <dbReference type="SAM" id="SignalP"/>
    </source>
</evidence>
<accession>K2R6W7</accession>
<dbReference type="VEuPathDB" id="FungiDB:MPH_04756"/>